<keyword evidence="1" id="KW-0812">Transmembrane</keyword>
<name>A0A9X2SCB7_9BACL</name>
<dbReference type="RefSeq" id="WP_257448748.1">
    <property type="nucleotide sequence ID" value="NZ_JANIPJ010000013.1"/>
</dbReference>
<evidence type="ECO:0000313" key="3">
    <source>
        <dbReference type="Proteomes" id="UP001141950"/>
    </source>
</evidence>
<sequence length="155" mass="17816">MGIVLEYVFNWIGEPYLYDSIPRRLISDFGPSVIYMMIGVLLWMFTGKLTRILVPNEELQYEVNTVAILQVGIGLVGIYSIVLDFSGILWSIRDFFAVQLGLFHEERGFGIMMDMVVHVLNVAISLFLIFKAGWISRKLHTIWSKPISKIDNNRD</sequence>
<reference evidence="2" key="1">
    <citation type="submission" date="2022-08" db="EMBL/GenBank/DDBJ databases">
        <title>The genomic sequence of strain Paenibacillus sp. SCIV0701.</title>
        <authorList>
            <person name="Zhao H."/>
        </authorList>
    </citation>
    <scope>NUCLEOTIDE SEQUENCE</scope>
    <source>
        <strain evidence="2">SCIV0701</strain>
    </source>
</reference>
<gene>
    <name evidence="2" type="ORF">NQZ67_18375</name>
</gene>
<accession>A0A9X2SCB7</accession>
<dbReference type="AlphaFoldDB" id="A0A9X2SCB7"/>
<feature type="transmembrane region" description="Helical" evidence="1">
    <location>
        <begin position="66"/>
        <end position="89"/>
    </location>
</feature>
<comment type="caution">
    <text evidence="2">The sequence shown here is derived from an EMBL/GenBank/DDBJ whole genome shotgun (WGS) entry which is preliminary data.</text>
</comment>
<keyword evidence="3" id="KW-1185">Reference proteome</keyword>
<dbReference type="EMBL" id="JANIPJ010000013">
    <property type="protein sequence ID" value="MCR2805852.1"/>
    <property type="molecule type" value="Genomic_DNA"/>
</dbReference>
<organism evidence="2 3">
    <name type="scientific">Paenibacillus soyae</name>
    <dbReference type="NCBI Taxonomy" id="2969249"/>
    <lineage>
        <taxon>Bacteria</taxon>
        <taxon>Bacillati</taxon>
        <taxon>Bacillota</taxon>
        <taxon>Bacilli</taxon>
        <taxon>Bacillales</taxon>
        <taxon>Paenibacillaceae</taxon>
        <taxon>Paenibacillus</taxon>
    </lineage>
</organism>
<feature type="transmembrane region" description="Helical" evidence="1">
    <location>
        <begin position="33"/>
        <end position="54"/>
    </location>
</feature>
<keyword evidence="1" id="KW-1133">Transmembrane helix</keyword>
<feature type="transmembrane region" description="Helical" evidence="1">
    <location>
        <begin position="109"/>
        <end position="130"/>
    </location>
</feature>
<keyword evidence="1" id="KW-0472">Membrane</keyword>
<proteinExistence type="predicted"/>
<evidence type="ECO:0000313" key="2">
    <source>
        <dbReference type="EMBL" id="MCR2805852.1"/>
    </source>
</evidence>
<dbReference type="Proteomes" id="UP001141950">
    <property type="component" value="Unassembled WGS sequence"/>
</dbReference>
<evidence type="ECO:0000256" key="1">
    <source>
        <dbReference type="SAM" id="Phobius"/>
    </source>
</evidence>
<protein>
    <submittedName>
        <fullName evidence="2">Uncharacterized protein</fullName>
    </submittedName>
</protein>